<keyword evidence="1" id="KW-0677">Repeat</keyword>
<dbReference type="NCBIfam" id="TIGR01643">
    <property type="entry name" value="YD_repeat_2x"/>
    <property type="match status" value="6"/>
</dbReference>
<dbReference type="InterPro" id="IPR045351">
    <property type="entry name" value="DUF6531"/>
</dbReference>
<dbReference type="PANTHER" id="PTHR32305:SF15">
    <property type="entry name" value="PROTEIN RHSA-RELATED"/>
    <property type="match status" value="1"/>
</dbReference>
<keyword evidence="2" id="KW-0472">Membrane</keyword>
<evidence type="ECO:0000259" key="3">
    <source>
        <dbReference type="Pfam" id="PF20148"/>
    </source>
</evidence>
<name>A0A5E7VIM6_PSEFL</name>
<evidence type="ECO:0000256" key="1">
    <source>
        <dbReference type="ARBA" id="ARBA00022737"/>
    </source>
</evidence>
<evidence type="ECO:0000256" key="2">
    <source>
        <dbReference type="SAM" id="Phobius"/>
    </source>
</evidence>
<dbReference type="Pfam" id="PF25799">
    <property type="entry name" value="prePAAR_I"/>
    <property type="match status" value="1"/>
</dbReference>
<dbReference type="NCBIfam" id="TIGR03696">
    <property type="entry name" value="Rhs_assc_core"/>
    <property type="match status" value="1"/>
</dbReference>
<reference evidence="6 7" key="1">
    <citation type="submission" date="2019-09" db="EMBL/GenBank/DDBJ databases">
        <authorList>
            <person name="Chandra G."/>
            <person name="Truman W A."/>
        </authorList>
    </citation>
    <scope>NUCLEOTIDE SEQUENCE [LARGE SCALE GENOMIC DNA]</scope>
    <source>
        <strain evidence="6">PS938</strain>
    </source>
</reference>
<dbReference type="PRINTS" id="PR00394">
    <property type="entry name" value="RHSPROTEIN"/>
</dbReference>
<dbReference type="Gene3D" id="2.180.10.10">
    <property type="entry name" value="RHS repeat-associated core"/>
    <property type="match status" value="2"/>
</dbReference>
<feature type="domain" description="Teneurin-like YD-shell" evidence="4">
    <location>
        <begin position="998"/>
        <end position="1249"/>
    </location>
</feature>
<dbReference type="InterPro" id="IPR057925">
    <property type="entry name" value="prePAAR_DddA"/>
</dbReference>
<feature type="domain" description="Double-stranded DNA deaminase toxin A prePAAR motif" evidence="5">
    <location>
        <begin position="1"/>
        <end position="58"/>
    </location>
</feature>
<dbReference type="InterPro" id="IPR006530">
    <property type="entry name" value="YD"/>
</dbReference>
<dbReference type="InterPro" id="IPR032871">
    <property type="entry name" value="AHH_dom_containing"/>
</dbReference>
<dbReference type="InterPro" id="IPR022385">
    <property type="entry name" value="Rhs_assc_core"/>
</dbReference>
<dbReference type="EMBL" id="CABVJE010000028">
    <property type="protein sequence ID" value="VVQ22558.1"/>
    <property type="molecule type" value="Genomic_DNA"/>
</dbReference>
<accession>A0A5E7VIM6</accession>
<dbReference type="Proteomes" id="UP000327191">
    <property type="component" value="Unassembled WGS sequence"/>
</dbReference>
<evidence type="ECO:0000259" key="5">
    <source>
        <dbReference type="Pfam" id="PF25799"/>
    </source>
</evidence>
<dbReference type="Pfam" id="PF14412">
    <property type="entry name" value="AHH"/>
    <property type="match status" value="1"/>
</dbReference>
<feature type="domain" description="DUF6531" evidence="3">
    <location>
        <begin position="232"/>
        <end position="305"/>
    </location>
</feature>
<proteinExistence type="predicted"/>
<feature type="transmembrane region" description="Helical" evidence="2">
    <location>
        <begin position="43"/>
        <end position="64"/>
    </location>
</feature>
<dbReference type="CDD" id="cd14742">
    <property type="entry name" value="PAAR_RHS"/>
    <property type="match status" value="1"/>
</dbReference>
<dbReference type="Pfam" id="PF20148">
    <property type="entry name" value="DUF6531"/>
    <property type="match status" value="1"/>
</dbReference>
<dbReference type="Pfam" id="PF05593">
    <property type="entry name" value="RHS_repeat"/>
    <property type="match status" value="2"/>
</dbReference>
<dbReference type="InterPro" id="IPR056823">
    <property type="entry name" value="TEN-like_YD-shell"/>
</dbReference>
<protein>
    <submittedName>
        <fullName evidence="6">Putative deoxyribonuclease RhsB</fullName>
        <ecNumber evidence="6">3.1.-.-</ecNumber>
    </submittedName>
</protein>
<dbReference type="InterPro" id="IPR050708">
    <property type="entry name" value="T6SS_VgrG/RHS"/>
</dbReference>
<dbReference type="EC" id="3.1.-.-" evidence="6"/>
<evidence type="ECO:0000313" key="7">
    <source>
        <dbReference type="Proteomes" id="UP000327191"/>
    </source>
</evidence>
<dbReference type="InterPro" id="IPR008727">
    <property type="entry name" value="PAAR_motif"/>
</dbReference>
<organism evidence="6 7">
    <name type="scientific">Pseudomonas fluorescens</name>
    <dbReference type="NCBI Taxonomy" id="294"/>
    <lineage>
        <taxon>Bacteria</taxon>
        <taxon>Pseudomonadati</taxon>
        <taxon>Pseudomonadota</taxon>
        <taxon>Gammaproteobacteria</taxon>
        <taxon>Pseudomonadales</taxon>
        <taxon>Pseudomonadaceae</taxon>
        <taxon>Pseudomonas</taxon>
    </lineage>
</organism>
<dbReference type="RefSeq" id="WP_150674134.1">
    <property type="nucleotide sequence ID" value="NZ_CABVJE010000028.1"/>
</dbReference>
<gene>
    <name evidence="6" type="primary">rhsB</name>
    <name evidence="6" type="ORF">PS938_05245</name>
</gene>
<keyword evidence="2" id="KW-1133">Transmembrane helix</keyword>
<feature type="transmembrane region" description="Helical" evidence="2">
    <location>
        <begin position="16"/>
        <end position="36"/>
    </location>
</feature>
<dbReference type="OrthoDB" id="9816400at2"/>
<keyword evidence="2" id="KW-0812">Transmembrane</keyword>
<evidence type="ECO:0000259" key="4">
    <source>
        <dbReference type="Pfam" id="PF25023"/>
    </source>
</evidence>
<dbReference type="Gene3D" id="2.60.200.60">
    <property type="match status" value="1"/>
</dbReference>
<keyword evidence="6" id="KW-0378">Hydrolase</keyword>
<dbReference type="Pfam" id="PF05488">
    <property type="entry name" value="PAAR_motif"/>
    <property type="match status" value="1"/>
</dbReference>
<dbReference type="GO" id="GO:0016787">
    <property type="term" value="F:hydrolase activity"/>
    <property type="evidence" value="ECO:0007669"/>
    <property type="project" value="UniProtKB-KW"/>
</dbReference>
<dbReference type="InterPro" id="IPR031325">
    <property type="entry name" value="RHS_repeat"/>
</dbReference>
<sequence length="1406" mass="156613">MFEAARFGDELSHTSALGGFLIGAALGIALIATVAIATFTCGFGVALLAGLLAGVGGSLLTAAGEKIGSMFSSPAGTIVTVSPNVFINSRKAAHVEKSTGACDKHPGPVKVAEGSTNVFINGTAAARKGDKLTCGATLSSGSDNVFIGGGTYRYLPVDDEIPGWLRTTVDILMAVAGAAGGIAQLIKAGTQAGMKAVMPCALKFTAGFVAGEVASRYVVGPAIERAVGGLIGNPVDATTGRKVIPDETDFSLPGLMPIQWSRFYASDLTVDSVLGKGWVLPWEQSLRRSGAFVYLTDNQGRSVPFVDVQPGERIYNPHEQVHLVCTEGGHYLLQTLDNTFFYFGEVADDNIPVPLQRIENALGHFLHFTHTAEGTLTDISATGGVRVHLHYENPLGRLTDVRRVVDNEAVETLVQYRYDDNGQLAEVINRNGDSVRRFSYSDGVMTSHSNALGLSCNYRWEHLDGQQRVVEHWTSDGERFQFRYDTKAHTTQVTDVLGREAELHYNADHRVTASRDFGGEHYVIDIDDTGNMTGLTLPDGNRLQLKYDEYSRLLEETDPLGRTIKYRYHHLTPLVTQVDYPDGSTWQARYDDQGNLIAEVDALGHTTEYLNGDDGLPHTIIDATRKSKYLWWNTLAQVERFQDCSGKTTSYRFDERQHLVAVTDALGQTTTLERKPDGEVLRIKHPDGSAESFTYNPLGQVLTHTDGKGQTTRLLRTARGLPSSRQDAKGQRIRYEYDPAIRLTALINENNAAYQFAYDASDRLIEEKRIDNLTRRFSYNLGGHLTQVDETGYGERGERPQRRTEFERDSIGRLLAKLNADARQDYVYDDADRLLSIQRLPTAQGKQIGVNEETLEFAYDLLGRLVQETTAQGALSYEYDPLSNLTTLTLPSGQHLNHLYYGSGHLHQLNLDGQLISDIERDDLHREVLRTQGTLTSCFGYDAMGRKSWQFASRLPAEKLSRIHNPGIQPDLLVEHAYNPIHRRHQYDPAGELTRTLDKLRGEIKYQYEANGQLHSRDTGRLIDSEEFRYDAAANRLNFNTSQFDHVKDNRLKRWRDQEYAYDAWGNLIEKRSGMGKLQTFGYDCENRLVRAETVVNGKLESTGAYRYDSLGRRVAKVSEVKGKTEQKHFLWQGLRMLREERPGQSSLYLYEPGSYAPLARVDQAEGEEHKLYYFHTDQIGTPLEMTDAGGSIVWQATYKAWGAVEKLAVNDVEQNLRFQGQYFDDETGLHYNTFRYYDPEVGRFVTQDPIALSGGMNFYSYAPSPNNWVDPLGWCSTKLGNNMGMKSGDGMANHHLVPEELIKSTQFKSMFDRLKKIGWDPDGASNGIFLPGSKELAQTTGMPGHWSNHGQYTEAVKNKLVKLNNNLSSLTDMDLALGVKNVQTWAAQGLESGLFKLDSITGRLL</sequence>
<dbReference type="Pfam" id="PF25023">
    <property type="entry name" value="TEN_YD-shell"/>
    <property type="match status" value="1"/>
</dbReference>
<dbReference type="PANTHER" id="PTHR32305">
    <property type="match status" value="1"/>
</dbReference>
<evidence type="ECO:0000313" key="6">
    <source>
        <dbReference type="EMBL" id="VVQ22558.1"/>
    </source>
</evidence>